<dbReference type="Gene3D" id="3.40.50.970">
    <property type="match status" value="1"/>
</dbReference>
<evidence type="ECO:0000313" key="5">
    <source>
        <dbReference type="Proteomes" id="UP000614200"/>
    </source>
</evidence>
<evidence type="ECO:0000259" key="2">
    <source>
        <dbReference type="Pfam" id="PF01855"/>
    </source>
</evidence>
<gene>
    <name evidence="4" type="ORF">ISU02_11040</name>
</gene>
<evidence type="ECO:0000259" key="3">
    <source>
        <dbReference type="Pfam" id="PF17147"/>
    </source>
</evidence>
<comment type="caution">
    <text evidence="4">The sequence shown here is derived from an EMBL/GenBank/DDBJ whole genome shotgun (WGS) entry which is preliminary data.</text>
</comment>
<organism evidence="4 5">
    <name type="scientific">Fusibacter ferrireducens</name>
    <dbReference type="NCBI Taxonomy" id="2785058"/>
    <lineage>
        <taxon>Bacteria</taxon>
        <taxon>Bacillati</taxon>
        <taxon>Bacillota</taxon>
        <taxon>Clostridia</taxon>
        <taxon>Eubacteriales</taxon>
        <taxon>Eubacteriales Family XII. Incertae Sedis</taxon>
        <taxon>Fusibacter</taxon>
    </lineage>
</organism>
<feature type="domain" description="Pyruvate:ferredoxin oxidoreductase core" evidence="3">
    <location>
        <begin position="275"/>
        <end position="368"/>
    </location>
</feature>
<reference evidence="4 5" key="1">
    <citation type="submission" date="2020-11" db="EMBL/GenBank/DDBJ databases">
        <title>Fusibacter basophilias sp. nov.</title>
        <authorList>
            <person name="Qiu D."/>
        </authorList>
    </citation>
    <scope>NUCLEOTIDE SEQUENCE [LARGE SCALE GENOMIC DNA]</scope>
    <source>
        <strain evidence="4 5">Q10-2</strain>
    </source>
</reference>
<dbReference type="Gene3D" id="3.40.50.920">
    <property type="match status" value="1"/>
</dbReference>
<dbReference type="InterPro" id="IPR033412">
    <property type="entry name" value="PFOR_II"/>
</dbReference>
<dbReference type="InterPro" id="IPR029061">
    <property type="entry name" value="THDP-binding"/>
</dbReference>
<keyword evidence="1" id="KW-0560">Oxidoreductase</keyword>
<feature type="domain" description="Pyruvate flavodoxin/ferredoxin oxidoreductase pyrimidine binding" evidence="2">
    <location>
        <begin position="16"/>
        <end position="244"/>
    </location>
</feature>
<evidence type="ECO:0000256" key="1">
    <source>
        <dbReference type="ARBA" id="ARBA00023002"/>
    </source>
</evidence>
<keyword evidence="5" id="KW-1185">Reference proteome</keyword>
<dbReference type="Pfam" id="PF01855">
    <property type="entry name" value="POR_N"/>
    <property type="match status" value="1"/>
</dbReference>
<dbReference type="Pfam" id="PF17147">
    <property type="entry name" value="PFOR_II"/>
    <property type="match status" value="1"/>
</dbReference>
<dbReference type="Proteomes" id="UP000614200">
    <property type="component" value="Unassembled WGS sequence"/>
</dbReference>
<protein>
    <submittedName>
        <fullName evidence="4">2-oxoacid:acceptor oxidoreductase subunit alpha</fullName>
    </submittedName>
</protein>
<dbReference type="InterPro" id="IPR009014">
    <property type="entry name" value="Transketo_C/PFOR_II"/>
</dbReference>
<dbReference type="CDD" id="cd07034">
    <property type="entry name" value="TPP_PYR_PFOR_IOR-alpha_like"/>
    <property type="match status" value="1"/>
</dbReference>
<dbReference type="NCBIfam" id="NF006412">
    <property type="entry name" value="PRK08659.1"/>
    <property type="match status" value="1"/>
</dbReference>
<name>A0ABR9ZT96_9FIRM</name>
<dbReference type="PANTHER" id="PTHR43088:SF1">
    <property type="entry name" value="SUBUNIT OF PYRUVATE:FLAVODOXIN OXIDOREDUCTASE"/>
    <property type="match status" value="1"/>
</dbReference>
<dbReference type="InterPro" id="IPR052368">
    <property type="entry name" value="2-oxoacid_oxidoreductase"/>
</dbReference>
<proteinExistence type="predicted"/>
<dbReference type="InterPro" id="IPR002880">
    <property type="entry name" value="Pyrv_Fd/Flavodoxin_OxRdtase_N"/>
</dbReference>
<dbReference type="RefSeq" id="WP_194701904.1">
    <property type="nucleotide sequence ID" value="NZ_JADKNH010000006.1"/>
</dbReference>
<evidence type="ECO:0000313" key="4">
    <source>
        <dbReference type="EMBL" id="MBF4693662.1"/>
    </source>
</evidence>
<sequence>MAKKVKFLQGNEACVEGALMAGMKFYSGYPITPSTEIAELSAERLPQIGGKFIQMEDEIAGIAAAIGASLTGSKAMTATSGPGFSLKQENIGYAALAEIPLVVVNVQRGGPSTGLPTSPAQGDVMQAKWGTHGDHPVICLTPDSVKETFDLTVRAFNLAEKYRTPVILLTDEITGHMREKIEIPEQSEVEVYNRVKPEMGSDYKAYRVEENDLVPKMASFGEGFRYHVTGLMHDETGFPSNSTANADVLIKRLMAKIDNNLDDIIDYEELFMEDAEHVIFAYGGTARTAKAVVKQLRNEGVKVGLFRPITVWPFPEARIKEIGAKVKDILVTELNFGQLKLEVERSVEGKCPVRFYGKANGEIITPEELILSFREVL</sequence>
<dbReference type="PANTHER" id="PTHR43088">
    <property type="entry name" value="SUBUNIT OF PYRUVATE:FLAVODOXIN OXIDOREDUCTASE-RELATED"/>
    <property type="match status" value="1"/>
</dbReference>
<dbReference type="SUPFAM" id="SSF52518">
    <property type="entry name" value="Thiamin diphosphate-binding fold (THDP-binding)"/>
    <property type="match status" value="1"/>
</dbReference>
<accession>A0ABR9ZT96</accession>
<dbReference type="SUPFAM" id="SSF52922">
    <property type="entry name" value="TK C-terminal domain-like"/>
    <property type="match status" value="1"/>
</dbReference>
<dbReference type="EMBL" id="JADKNH010000006">
    <property type="protein sequence ID" value="MBF4693662.1"/>
    <property type="molecule type" value="Genomic_DNA"/>
</dbReference>